<dbReference type="InterPro" id="IPR021131">
    <property type="entry name" value="Ribosomal_uL15/eL18"/>
</dbReference>
<proteinExistence type="inferred from homology"/>
<evidence type="ECO:0000256" key="3">
    <source>
        <dbReference type="ARBA" id="ARBA00023274"/>
    </source>
</evidence>
<dbReference type="PANTHER" id="PTHR12934:SF11">
    <property type="entry name" value="LARGE RIBOSOMAL SUBUNIT PROTEIN UL15M"/>
    <property type="match status" value="1"/>
</dbReference>
<keyword evidence="3" id="KW-0687">Ribonucleoprotein</keyword>
<evidence type="ECO:0000256" key="1">
    <source>
        <dbReference type="ARBA" id="ARBA00007320"/>
    </source>
</evidence>
<dbReference type="Pfam" id="PF00828">
    <property type="entry name" value="Ribosomal_L27A"/>
    <property type="match status" value="1"/>
</dbReference>
<dbReference type="SUPFAM" id="SSF52080">
    <property type="entry name" value="Ribosomal proteins L15p and L18e"/>
    <property type="match status" value="1"/>
</dbReference>
<keyword evidence="2" id="KW-0689">Ribosomal protein</keyword>
<sequence length="296" mass="33258">MKSLRSSSEQALKYVEKASRIKIADLRDNPGARVAGRVLRASMNQGGHTIGELQRAAKPPLGWIWGDFFRPWHRMFPGDEHFNGDINLRREYPPLSLLELQRLIDLGYLDTSKLIDLSALCGTKKFQCNPSQRQFGVQLTDEGAGLFKSKVNLEVQWASVSAIAAIEKAGGKIRTAYYDLESLRAACDPKAWFLSGKPVPPRKAPPHQLVSYYLLLLFRYLAEPTKIAESEQRLAELVGYERSAESGDLEEKARDQVFLGIPSGSLVSLADRKVFYPTTATVEEYYKQQLIADHSR</sequence>
<evidence type="ECO:0000313" key="8">
    <source>
        <dbReference type="WBParaSite" id="L893_g5147.t1"/>
    </source>
</evidence>
<comment type="similarity">
    <text evidence="1">Belongs to the universal ribosomal protein uL15 family.</text>
</comment>
<dbReference type="GO" id="GO:0005762">
    <property type="term" value="C:mitochondrial large ribosomal subunit"/>
    <property type="evidence" value="ECO:0007669"/>
    <property type="project" value="TreeGrafter"/>
</dbReference>
<dbReference type="InterPro" id="IPR036227">
    <property type="entry name" value="Ribosomal_uL15/eL18_sf"/>
</dbReference>
<organism evidence="7 8">
    <name type="scientific">Steinernema glaseri</name>
    <dbReference type="NCBI Taxonomy" id="37863"/>
    <lineage>
        <taxon>Eukaryota</taxon>
        <taxon>Metazoa</taxon>
        <taxon>Ecdysozoa</taxon>
        <taxon>Nematoda</taxon>
        <taxon>Chromadorea</taxon>
        <taxon>Rhabditida</taxon>
        <taxon>Tylenchina</taxon>
        <taxon>Panagrolaimomorpha</taxon>
        <taxon>Strongyloidoidea</taxon>
        <taxon>Steinernematidae</taxon>
        <taxon>Steinernema</taxon>
    </lineage>
</organism>
<evidence type="ECO:0000256" key="2">
    <source>
        <dbReference type="ARBA" id="ARBA00022980"/>
    </source>
</evidence>
<accession>A0A1I8AEL2</accession>
<protein>
    <recommendedName>
        <fullName evidence="4">Large ribosomal subunit protein uL15m</fullName>
    </recommendedName>
    <alternativeName>
        <fullName evidence="5">39S ribosomal protein L15, mitochondrial</fullName>
    </alternativeName>
</protein>
<evidence type="ECO:0000259" key="6">
    <source>
        <dbReference type="Pfam" id="PF00828"/>
    </source>
</evidence>
<dbReference type="GO" id="GO:0003735">
    <property type="term" value="F:structural constituent of ribosome"/>
    <property type="evidence" value="ECO:0007669"/>
    <property type="project" value="InterPro"/>
</dbReference>
<dbReference type="GO" id="GO:0006412">
    <property type="term" value="P:translation"/>
    <property type="evidence" value="ECO:0007669"/>
    <property type="project" value="InterPro"/>
</dbReference>
<dbReference type="Gene3D" id="3.100.10.10">
    <property type="match status" value="1"/>
</dbReference>
<dbReference type="PANTHER" id="PTHR12934">
    <property type="entry name" value="50S RIBOSOMAL PROTEIN L15"/>
    <property type="match status" value="1"/>
</dbReference>
<dbReference type="InterPro" id="IPR005749">
    <property type="entry name" value="Ribosomal_uL15_bac-type"/>
</dbReference>
<feature type="domain" description="Large ribosomal subunit protein uL15/eL18" evidence="6">
    <location>
        <begin position="94"/>
        <end position="173"/>
    </location>
</feature>
<dbReference type="WBParaSite" id="L893_g5147.t1">
    <property type="protein sequence ID" value="L893_g5147.t1"/>
    <property type="gene ID" value="L893_g5147"/>
</dbReference>
<reference evidence="8" key="1">
    <citation type="submission" date="2016-11" db="UniProtKB">
        <authorList>
            <consortium name="WormBaseParasite"/>
        </authorList>
    </citation>
    <scope>IDENTIFICATION</scope>
</reference>
<evidence type="ECO:0000256" key="5">
    <source>
        <dbReference type="ARBA" id="ARBA00035423"/>
    </source>
</evidence>
<dbReference type="AlphaFoldDB" id="A0A1I8AEL2"/>
<evidence type="ECO:0000313" key="7">
    <source>
        <dbReference type="Proteomes" id="UP000095287"/>
    </source>
</evidence>
<dbReference type="Proteomes" id="UP000095287">
    <property type="component" value="Unplaced"/>
</dbReference>
<evidence type="ECO:0000256" key="4">
    <source>
        <dbReference type="ARBA" id="ARBA00035299"/>
    </source>
</evidence>
<name>A0A1I8AEL2_9BILA</name>
<keyword evidence="7" id="KW-1185">Reference proteome</keyword>